<dbReference type="KEGG" id="cme:CYME_CMS030C"/>
<dbReference type="Proteomes" id="UP000007014">
    <property type="component" value="Chromosome 19"/>
</dbReference>
<evidence type="ECO:0000256" key="2">
    <source>
        <dbReference type="ARBA" id="ARBA00009012"/>
    </source>
</evidence>
<reference evidence="7 8" key="1">
    <citation type="journal article" date="2004" name="Nature">
        <title>Genome sequence of the ultrasmall unicellular red alga Cyanidioschyzon merolae 10D.</title>
        <authorList>
            <person name="Matsuzaki M."/>
            <person name="Misumi O."/>
            <person name="Shin-i T."/>
            <person name="Maruyama S."/>
            <person name="Takahara M."/>
            <person name="Miyagishima S."/>
            <person name="Mori T."/>
            <person name="Nishida K."/>
            <person name="Yagisawa F."/>
            <person name="Nishida K."/>
            <person name="Yoshida Y."/>
            <person name="Nishimura Y."/>
            <person name="Nakao S."/>
            <person name="Kobayashi T."/>
            <person name="Momoyama Y."/>
            <person name="Higashiyama T."/>
            <person name="Minoda A."/>
            <person name="Sano M."/>
            <person name="Nomoto H."/>
            <person name="Oishi K."/>
            <person name="Hayashi H."/>
            <person name="Ohta F."/>
            <person name="Nishizaka S."/>
            <person name="Haga S."/>
            <person name="Miura S."/>
            <person name="Morishita T."/>
            <person name="Kabeya Y."/>
            <person name="Terasawa K."/>
            <person name="Suzuki Y."/>
            <person name="Ishii Y."/>
            <person name="Asakawa S."/>
            <person name="Takano H."/>
            <person name="Ohta N."/>
            <person name="Kuroiwa H."/>
            <person name="Tanaka K."/>
            <person name="Shimizu N."/>
            <person name="Sugano S."/>
            <person name="Sato N."/>
            <person name="Nozaki H."/>
            <person name="Ogasawara N."/>
            <person name="Kohara Y."/>
            <person name="Kuroiwa T."/>
        </authorList>
    </citation>
    <scope>NUCLEOTIDE SEQUENCE [LARGE SCALE GENOMIC DNA]</scope>
    <source>
        <strain evidence="7 8">10D</strain>
    </source>
</reference>
<name>M1V706_CYAM1</name>
<dbReference type="EMBL" id="AP006501">
    <property type="protein sequence ID" value="BAM82680.1"/>
    <property type="molecule type" value="Genomic_DNA"/>
</dbReference>
<reference evidence="7 8" key="2">
    <citation type="journal article" date="2007" name="BMC Biol.">
        <title>A 100%-complete sequence reveals unusually simple genomic features in the hot-spring red alga Cyanidioschyzon merolae.</title>
        <authorList>
            <person name="Nozaki H."/>
            <person name="Takano H."/>
            <person name="Misumi O."/>
            <person name="Terasawa K."/>
            <person name="Matsuzaki M."/>
            <person name="Maruyama S."/>
            <person name="Nishida K."/>
            <person name="Yagisawa F."/>
            <person name="Yoshida Y."/>
            <person name="Fujiwara T."/>
            <person name="Takio S."/>
            <person name="Tamura K."/>
            <person name="Chung S.J."/>
            <person name="Nakamura S."/>
            <person name="Kuroiwa H."/>
            <person name="Tanaka K."/>
            <person name="Sato N."/>
            <person name="Kuroiwa T."/>
        </authorList>
    </citation>
    <scope>NUCLEOTIDE SEQUENCE [LARGE SCALE GENOMIC DNA]</scope>
    <source>
        <strain evidence="7 8">10D</strain>
    </source>
</reference>
<comment type="subcellular location">
    <subcellularLocation>
        <location evidence="1">Membrane</location>
        <topology evidence="1">Multi-pass membrane protein</topology>
    </subcellularLocation>
</comment>
<dbReference type="AlphaFoldDB" id="M1V706"/>
<evidence type="ECO:0000313" key="8">
    <source>
        <dbReference type="Proteomes" id="UP000007014"/>
    </source>
</evidence>
<gene>
    <name evidence="7" type="ORF">CYME_CMS030C</name>
</gene>
<evidence type="ECO:0000256" key="3">
    <source>
        <dbReference type="ARBA" id="ARBA00022692"/>
    </source>
</evidence>
<dbReference type="Gramene" id="CMS030CT">
    <property type="protein sequence ID" value="CMS030CT"/>
    <property type="gene ID" value="CMS030C"/>
</dbReference>
<evidence type="ECO:0008006" key="9">
    <source>
        <dbReference type="Google" id="ProtNLM"/>
    </source>
</evidence>
<keyword evidence="8" id="KW-1185">Reference proteome</keyword>
<dbReference type="HOGENOM" id="CLU_036918_0_1_1"/>
<evidence type="ECO:0000256" key="1">
    <source>
        <dbReference type="ARBA" id="ARBA00004141"/>
    </source>
</evidence>
<evidence type="ECO:0000313" key="7">
    <source>
        <dbReference type="EMBL" id="BAM82680.1"/>
    </source>
</evidence>
<dbReference type="InterPro" id="IPR002794">
    <property type="entry name" value="DUF92_TMEM19"/>
</dbReference>
<feature type="transmembrane region" description="Helical" evidence="6">
    <location>
        <begin position="315"/>
        <end position="334"/>
    </location>
</feature>
<dbReference type="RefSeq" id="XP_005538716.1">
    <property type="nucleotide sequence ID" value="XM_005538659.1"/>
</dbReference>
<proteinExistence type="inferred from homology"/>
<feature type="transmembrane region" description="Helical" evidence="6">
    <location>
        <begin position="256"/>
        <end position="275"/>
    </location>
</feature>
<dbReference type="STRING" id="280699.M1V706"/>
<dbReference type="Pfam" id="PF01940">
    <property type="entry name" value="DUF92"/>
    <property type="match status" value="1"/>
</dbReference>
<dbReference type="eggNOG" id="ENOG502QU2J">
    <property type="taxonomic scope" value="Eukaryota"/>
</dbReference>
<accession>M1V706</accession>
<dbReference type="GO" id="GO:0016020">
    <property type="term" value="C:membrane"/>
    <property type="evidence" value="ECO:0007669"/>
    <property type="project" value="UniProtKB-SubCell"/>
</dbReference>
<feature type="transmembrane region" description="Helical" evidence="6">
    <location>
        <begin position="118"/>
        <end position="145"/>
    </location>
</feature>
<sequence length="335" mass="35577">MEESHAAAFACGHALANTRSRVTGMELALVYERVHTATTLIRCPLRRLRRSAVTPGHSGARLTPRLRHQRAGRERRLDMNVTWAPSSGRALTAVLVNGALWALGFVSRQRALTQAGLLHAAALGTLLWASLGWAGWTTCLLFLVISSIATRLKQDRKEQLGIAEKRGGARGPENVWGAAAVAALCALLHVWLPGTGASARWKALARLGFLTSMATKLGDTLATEIGKAYGRKTYLITTMQEVQPGTEGAISREGTIACAAGILILTLFGAASRLIPFQANALAICSVSAFSATLIESVIGATLQRRYPWLSNEAVNVLNTAIGAVLAVIVGALVL</sequence>
<dbReference type="OrthoDB" id="30881at2759"/>
<dbReference type="PANTHER" id="PTHR13353">
    <property type="entry name" value="TRANSMEMBRANE PROTEIN 19"/>
    <property type="match status" value="1"/>
</dbReference>
<dbReference type="PANTHER" id="PTHR13353:SF5">
    <property type="entry name" value="TRANSMEMBRANE PROTEIN 19"/>
    <property type="match status" value="1"/>
</dbReference>
<keyword evidence="3 6" id="KW-0812">Transmembrane</keyword>
<keyword evidence="5 6" id="KW-0472">Membrane</keyword>
<feature type="transmembrane region" description="Helical" evidence="6">
    <location>
        <begin position="87"/>
        <end position="106"/>
    </location>
</feature>
<dbReference type="GeneID" id="16997336"/>
<protein>
    <recommendedName>
        <fullName evidence="9">TIGR00297 family protein</fullName>
    </recommendedName>
</protein>
<comment type="similarity">
    <text evidence="2">Belongs to the TMEM19 family.</text>
</comment>
<organism evidence="7 8">
    <name type="scientific">Cyanidioschyzon merolae (strain NIES-3377 / 10D)</name>
    <name type="common">Unicellular red alga</name>
    <dbReference type="NCBI Taxonomy" id="280699"/>
    <lineage>
        <taxon>Eukaryota</taxon>
        <taxon>Rhodophyta</taxon>
        <taxon>Bangiophyceae</taxon>
        <taxon>Cyanidiales</taxon>
        <taxon>Cyanidiaceae</taxon>
        <taxon>Cyanidioschyzon</taxon>
    </lineage>
</organism>
<dbReference type="OMA" id="AYGKRTF"/>
<evidence type="ECO:0000256" key="6">
    <source>
        <dbReference type="SAM" id="Phobius"/>
    </source>
</evidence>
<evidence type="ECO:0000256" key="5">
    <source>
        <dbReference type="ARBA" id="ARBA00023136"/>
    </source>
</evidence>
<keyword evidence="4 6" id="KW-1133">Transmembrane helix</keyword>
<feature type="transmembrane region" description="Helical" evidence="6">
    <location>
        <begin position="281"/>
        <end position="303"/>
    </location>
</feature>
<evidence type="ECO:0000256" key="4">
    <source>
        <dbReference type="ARBA" id="ARBA00022989"/>
    </source>
</evidence>